<dbReference type="EMBL" id="BPLR01007526">
    <property type="protein sequence ID" value="GIY17599.1"/>
    <property type="molecule type" value="Genomic_DNA"/>
</dbReference>
<organism evidence="2 3">
    <name type="scientific">Caerostris extrusa</name>
    <name type="common">Bark spider</name>
    <name type="synonym">Caerostris bankana</name>
    <dbReference type="NCBI Taxonomy" id="172846"/>
    <lineage>
        <taxon>Eukaryota</taxon>
        <taxon>Metazoa</taxon>
        <taxon>Ecdysozoa</taxon>
        <taxon>Arthropoda</taxon>
        <taxon>Chelicerata</taxon>
        <taxon>Arachnida</taxon>
        <taxon>Araneae</taxon>
        <taxon>Araneomorphae</taxon>
        <taxon>Entelegynae</taxon>
        <taxon>Araneoidea</taxon>
        <taxon>Araneidae</taxon>
        <taxon>Caerostris</taxon>
    </lineage>
</organism>
<dbReference type="AlphaFoldDB" id="A0AAV4R7B3"/>
<protein>
    <submittedName>
        <fullName evidence="2">Uncharacterized protein</fullName>
    </submittedName>
</protein>
<evidence type="ECO:0000256" key="1">
    <source>
        <dbReference type="SAM" id="MobiDB-lite"/>
    </source>
</evidence>
<name>A0AAV4R7B3_CAEEX</name>
<feature type="compositionally biased region" description="Basic and acidic residues" evidence="1">
    <location>
        <begin position="46"/>
        <end position="55"/>
    </location>
</feature>
<feature type="region of interest" description="Disordered" evidence="1">
    <location>
        <begin position="1"/>
        <end position="63"/>
    </location>
</feature>
<reference evidence="2 3" key="1">
    <citation type="submission" date="2021-06" db="EMBL/GenBank/DDBJ databases">
        <title>Caerostris extrusa draft genome.</title>
        <authorList>
            <person name="Kono N."/>
            <person name="Arakawa K."/>
        </authorList>
    </citation>
    <scope>NUCLEOTIDE SEQUENCE [LARGE SCALE GENOMIC DNA]</scope>
</reference>
<comment type="caution">
    <text evidence="2">The sequence shown here is derived from an EMBL/GenBank/DDBJ whole genome shotgun (WGS) entry which is preliminary data.</text>
</comment>
<sequence>MYRKSKKTWSDPTVRRAVRPRREPVGKELGSRLMRMSSAGQGLPSDGKEAREGSRTDSSPIHLKDSSTLGFVGIF</sequence>
<feature type="compositionally biased region" description="Basic and acidic residues" evidence="1">
    <location>
        <begin position="20"/>
        <end position="30"/>
    </location>
</feature>
<gene>
    <name evidence="2" type="ORF">CEXT_778181</name>
</gene>
<proteinExistence type="predicted"/>
<accession>A0AAV4R7B3</accession>
<keyword evidence="3" id="KW-1185">Reference proteome</keyword>
<evidence type="ECO:0000313" key="3">
    <source>
        <dbReference type="Proteomes" id="UP001054945"/>
    </source>
</evidence>
<dbReference type="Proteomes" id="UP001054945">
    <property type="component" value="Unassembled WGS sequence"/>
</dbReference>
<evidence type="ECO:0000313" key="2">
    <source>
        <dbReference type="EMBL" id="GIY17599.1"/>
    </source>
</evidence>